<name>A0A2A6CKD4_PRIPA</name>
<dbReference type="AlphaFoldDB" id="A0A2A6CKD4"/>
<dbReference type="GO" id="GO:0001664">
    <property type="term" value="F:G protein-coupled receptor binding"/>
    <property type="evidence" value="ECO:0000318"/>
    <property type="project" value="GO_Central"/>
</dbReference>
<keyword evidence="4" id="KW-0807">Transducer</keyword>
<dbReference type="FunFam" id="3.40.50.300:FF:003469">
    <property type="entry name" value="Uncharacterized protein"/>
    <property type="match status" value="1"/>
</dbReference>
<dbReference type="InterPro" id="IPR011025">
    <property type="entry name" value="GproteinA_insert"/>
</dbReference>
<dbReference type="Gene3D" id="1.10.400.10">
    <property type="entry name" value="GI Alpha 1, domain 2-like"/>
    <property type="match status" value="1"/>
</dbReference>
<dbReference type="SMART" id="SM00275">
    <property type="entry name" value="G_alpha"/>
    <property type="match status" value="1"/>
</dbReference>
<protein>
    <submittedName>
        <fullName evidence="7">ADP ribosylation factor</fullName>
    </submittedName>
</protein>
<feature type="binding site" evidence="5">
    <location>
        <begin position="178"/>
        <end position="184"/>
    </location>
    <ligand>
        <name>GTP</name>
        <dbReference type="ChEBI" id="CHEBI:37565"/>
    </ligand>
</feature>
<evidence type="ECO:0000313" key="7">
    <source>
        <dbReference type="EnsemblMetazoa" id="PPA41262.1"/>
    </source>
</evidence>
<dbReference type="FunFam" id="1.10.400.10:FF:000064">
    <property type="entry name" value="Uncharacterized protein"/>
    <property type="match status" value="1"/>
</dbReference>
<evidence type="ECO:0000256" key="2">
    <source>
        <dbReference type="ARBA" id="ARBA00022741"/>
    </source>
</evidence>
<dbReference type="GO" id="GO:0003924">
    <property type="term" value="F:GTPase activity"/>
    <property type="evidence" value="ECO:0000318"/>
    <property type="project" value="GO_Central"/>
</dbReference>
<feature type="binding site" evidence="5">
    <location>
        <begin position="203"/>
        <end position="207"/>
    </location>
    <ligand>
        <name>GTP</name>
        <dbReference type="ChEBI" id="CHEBI:37565"/>
    </ligand>
</feature>
<keyword evidence="3 5" id="KW-0342">GTP-binding</keyword>
<proteinExistence type="predicted"/>
<dbReference type="PANTHER" id="PTHR10218:SF302">
    <property type="entry name" value="GUANINE NUCLEOTIDE-BINDING PROTEIN ALPHA-5 SUBUNIT"/>
    <property type="match status" value="1"/>
</dbReference>
<keyword evidence="2 5" id="KW-0547">Nucleotide-binding</keyword>
<evidence type="ECO:0000256" key="1">
    <source>
        <dbReference type="ARBA" id="ARBA00022723"/>
    </source>
</evidence>
<evidence type="ECO:0000256" key="6">
    <source>
        <dbReference type="PIRSR" id="PIRSR601019-2"/>
    </source>
</evidence>
<dbReference type="GO" id="GO:0031683">
    <property type="term" value="F:G-protein beta/gamma-subunit complex binding"/>
    <property type="evidence" value="ECO:0000318"/>
    <property type="project" value="GO_Central"/>
</dbReference>
<dbReference type="Proteomes" id="UP000005239">
    <property type="component" value="Unassembled WGS sequence"/>
</dbReference>
<reference evidence="7" key="2">
    <citation type="submission" date="2022-06" db="UniProtKB">
        <authorList>
            <consortium name="EnsemblMetazoa"/>
        </authorList>
    </citation>
    <scope>IDENTIFICATION</scope>
    <source>
        <strain evidence="7">PS312</strain>
    </source>
</reference>
<dbReference type="Pfam" id="PF00503">
    <property type="entry name" value="G-alpha"/>
    <property type="match status" value="2"/>
</dbReference>
<dbReference type="InterPro" id="IPR027417">
    <property type="entry name" value="P-loop_NTPase"/>
</dbReference>
<dbReference type="CDD" id="cd00066">
    <property type="entry name" value="G-alpha"/>
    <property type="match status" value="1"/>
</dbReference>
<dbReference type="Gene3D" id="3.40.50.300">
    <property type="entry name" value="P-loop containing nucleotide triphosphate hydrolases"/>
    <property type="match status" value="1"/>
</dbReference>
<keyword evidence="6" id="KW-0460">Magnesium</keyword>
<dbReference type="GO" id="GO:0005737">
    <property type="term" value="C:cytoplasm"/>
    <property type="evidence" value="ECO:0000318"/>
    <property type="project" value="GO_Central"/>
</dbReference>
<evidence type="ECO:0000313" key="8">
    <source>
        <dbReference type="Proteomes" id="UP000005239"/>
    </source>
</evidence>
<evidence type="ECO:0000256" key="4">
    <source>
        <dbReference type="ARBA" id="ARBA00023224"/>
    </source>
</evidence>
<dbReference type="SUPFAM" id="SSF47895">
    <property type="entry name" value="Transducin (alpha subunit), insertion domain"/>
    <property type="match status" value="1"/>
</dbReference>
<accession>A0A8R1YVA4</accession>
<dbReference type="GO" id="GO:0005525">
    <property type="term" value="F:GTP binding"/>
    <property type="evidence" value="ECO:0007669"/>
    <property type="project" value="UniProtKB-KW"/>
</dbReference>
<keyword evidence="8" id="KW-1185">Reference proteome</keyword>
<feature type="binding site" evidence="6">
    <location>
        <position position="184"/>
    </location>
    <ligand>
        <name>Mg(2+)</name>
        <dbReference type="ChEBI" id="CHEBI:18420"/>
    </ligand>
</feature>
<evidence type="ECO:0000256" key="3">
    <source>
        <dbReference type="ARBA" id="ARBA00023134"/>
    </source>
</evidence>
<feature type="binding site" evidence="6">
    <location>
        <position position="83"/>
    </location>
    <ligand>
        <name>Mg(2+)</name>
        <dbReference type="ChEBI" id="CHEBI:18420"/>
    </ligand>
</feature>
<dbReference type="PROSITE" id="PS51882">
    <property type="entry name" value="G_ALPHA"/>
    <property type="match status" value="1"/>
</dbReference>
<dbReference type="GO" id="GO:0046872">
    <property type="term" value="F:metal ion binding"/>
    <property type="evidence" value="ECO:0007669"/>
    <property type="project" value="UniProtKB-KW"/>
</dbReference>
<accession>A0A2A6CKD4</accession>
<dbReference type="GO" id="GO:0007188">
    <property type="term" value="P:adenylate cyclase-modulating G protein-coupled receptor signaling pathway"/>
    <property type="evidence" value="ECO:0000318"/>
    <property type="project" value="GO_Central"/>
</dbReference>
<feature type="binding site" evidence="5">
    <location>
        <begin position="294"/>
        <end position="297"/>
    </location>
    <ligand>
        <name>GTP</name>
        <dbReference type="ChEBI" id="CHEBI:37565"/>
    </ligand>
</feature>
<dbReference type="GO" id="GO:0005834">
    <property type="term" value="C:heterotrimeric G-protein complex"/>
    <property type="evidence" value="ECO:0000318"/>
    <property type="project" value="GO_Central"/>
</dbReference>
<dbReference type="InterPro" id="IPR001019">
    <property type="entry name" value="Gprotein_alpha_su"/>
</dbReference>
<evidence type="ECO:0000256" key="5">
    <source>
        <dbReference type="PIRSR" id="PIRSR601019-1"/>
    </source>
</evidence>
<reference evidence="8" key="1">
    <citation type="journal article" date="2008" name="Nat. Genet.">
        <title>The Pristionchus pacificus genome provides a unique perspective on nematode lifestyle and parasitism.</title>
        <authorList>
            <person name="Dieterich C."/>
            <person name="Clifton S.W."/>
            <person name="Schuster L.N."/>
            <person name="Chinwalla A."/>
            <person name="Delehaunty K."/>
            <person name="Dinkelacker I."/>
            <person name="Fulton L."/>
            <person name="Fulton R."/>
            <person name="Godfrey J."/>
            <person name="Minx P."/>
            <person name="Mitreva M."/>
            <person name="Roeseler W."/>
            <person name="Tian H."/>
            <person name="Witte H."/>
            <person name="Yang S.P."/>
            <person name="Wilson R.K."/>
            <person name="Sommer R.J."/>
        </authorList>
    </citation>
    <scope>NUCLEOTIDE SEQUENCE [LARGE SCALE GENOMIC DNA]</scope>
    <source>
        <strain evidence="8">PS312</strain>
    </source>
</reference>
<organism evidence="7 8">
    <name type="scientific">Pristionchus pacificus</name>
    <name type="common">Parasitic nematode worm</name>
    <dbReference type="NCBI Taxonomy" id="54126"/>
    <lineage>
        <taxon>Eukaryota</taxon>
        <taxon>Metazoa</taxon>
        <taxon>Ecdysozoa</taxon>
        <taxon>Nematoda</taxon>
        <taxon>Chromadorea</taxon>
        <taxon>Rhabditida</taxon>
        <taxon>Rhabditina</taxon>
        <taxon>Diplogasteromorpha</taxon>
        <taxon>Diplogasteroidea</taxon>
        <taxon>Neodiplogasteridae</taxon>
        <taxon>Pristionchus</taxon>
    </lineage>
</organism>
<dbReference type="PANTHER" id="PTHR10218">
    <property type="entry name" value="GTP-BINDING PROTEIN ALPHA SUBUNIT"/>
    <property type="match status" value="1"/>
</dbReference>
<dbReference type="EnsemblMetazoa" id="PPA41262.1">
    <property type="protein sequence ID" value="PPA41262.1"/>
    <property type="gene ID" value="WBGene00279631"/>
</dbReference>
<sequence length="379" mass="42709">MGIPISKATKPTSLMSKQDYIRNDENAPANANNAAKDKKMLIIDVKAQVHISADIDRQLQKEKSEDSSRVKILLLGGADAGKSTIVKQMRILHMNGFDAEEMRNFQKVLRSNLFQIFHEMALGVQECILTIDDSEKCVRAFIEQHPNYSSLPDNAHYYLPKLSALLLPGYEPTAEDILHLRVPTTSVSEINFTFEKSTIRLIDVGGQRTYRKKWIHCFDGVAAVLFVASMAAYDQTLEGVDSSVIKPVHHNDLLSAEPDTELNSENRMRDSAHLLAEMLRSKFLVSAAFILFLNKRDLFLKKLPLRPLREYLPKYKGSSDKEAEEFVKAFFLKKKSKKDVGRAIYPHFTCATDTHNVEFVFAAACAIALKENLNSSGIE</sequence>
<dbReference type="OrthoDB" id="5817230at2759"/>
<feature type="binding site" evidence="5">
    <location>
        <position position="351"/>
    </location>
    <ligand>
        <name>GTP</name>
        <dbReference type="ChEBI" id="CHEBI:37565"/>
    </ligand>
</feature>
<dbReference type="PRINTS" id="PR00318">
    <property type="entry name" value="GPROTEINA"/>
</dbReference>
<keyword evidence="1 6" id="KW-0479">Metal-binding</keyword>
<dbReference type="SUPFAM" id="SSF52540">
    <property type="entry name" value="P-loop containing nucleoside triphosphate hydrolases"/>
    <property type="match status" value="1"/>
</dbReference>
<gene>
    <name evidence="7" type="primary">WBGene00279631</name>
</gene>